<dbReference type="OrthoDB" id="9852961at2"/>
<name>A0A5M8FRK3_9GAMM</name>
<dbReference type="AlphaFoldDB" id="A0A5M8FRK3"/>
<evidence type="ECO:0000313" key="2">
    <source>
        <dbReference type="Proteomes" id="UP000322981"/>
    </source>
</evidence>
<organism evidence="1 2">
    <name type="scientific">Thiohalocapsa marina</name>
    <dbReference type="NCBI Taxonomy" id="424902"/>
    <lineage>
        <taxon>Bacteria</taxon>
        <taxon>Pseudomonadati</taxon>
        <taxon>Pseudomonadota</taxon>
        <taxon>Gammaproteobacteria</taxon>
        <taxon>Chromatiales</taxon>
        <taxon>Chromatiaceae</taxon>
        <taxon>Thiohalocapsa</taxon>
    </lineage>
</organism>
<evidence type="ECO:0000313" key="1">
    <source>
        <dbReference type="EMBL" id="KAA6183932.1"/>
    </source>
</evidence>
<proteinExistence type="predicted"/>
<accession>A0A5M8FRK3</accession>
<dbReference type="RefSeq" id="WP_150094043.1">
    <property type="nucleotide sequence ID" value="NZ_VWXX01000026.1"/>
</dbReference>
<comment type="caution">
    <text evidence="1">The sequence shown here is derived from an EMBL/GenBank/DDBJ whole genome shotgun (WGS) entry which is preliminary data.</text>
</comment>
<reference evidence="1 2" key="1">
    <citation type="submission" date="2019-09" db="EMBL/GenBank/DDBJ databases">
        <title>Whole-genome sequence of the purple sulfur bacterium Thiohalocapsa marina DSM 19078.</title>
        <authorList>
            <person name="Kyndt J.A."/>
            <person name="Meyer T.E."/>
        </authorList>
    </citation>
    <scope>NUCLEOTIDE SEQUENCE [LARGE SCALE GENOMIC DNA]</scope>
    <source>
        <strain evidence="1 2">DSM 19078</strain>
    </source>
</reference>
<keyword evidence="2" id="KW-1185">Reference proteome</keyword>
<protein>
    <submittedName>
        <fullName evidence="1">Uncharacterized protein</fullName>
    </submittedName>
</protein>
<dbReference type="Proteomes" id="UP000322981">
    <property type="component" value="Unassembled WGS sequence"/>
</dbReference>
<dbReference type="EMBL" id="VWXX01000026">
    <property type="protein sequence ID" value="KAA6183932.1"/>
    <property type="molecule type" value="Genomic_DNA"/>
</dbReference>
<gene>
    <name evidence="1" type="ORF">F2Q65_14070</name>
</gene>
<sequence length="150" mass="16678">MTDAEDNPVDPRLARPRVADKELVLRALHEPFWDAEKQRATPSAFGNGNCFSLSRPAVLPEAAIVERWRADLERPDRRLEALAEARVADILACSPPEDAQSLRLNVFADPTDQNPAHAELVGSDQAGTRLRKITRGVGSQILKQCRFRTL</sequence>